<dbReference type="AlphaFoldDB" id="Q10YP0"/>
<evidence type="ECO:0000256" key="1">
    <source>
        <dbReference type="SAM" id="MobiDB-lite"/>
    </source>
</evidence>
<dbReference type="OrthoDB" id="468587at2"/>
<feature type="region of interest" description="Disordered" evidence="1">
    <location>
        <begin position="31"/>
        <end position="122"/>
    </location>
</feature>
<feature type="compositionally biased region" description="Basic and acidic residues" evidence="1">
    <location>
        <begin position="31"/>
        <end position="41"/>
    </location>
</feature>
<evidence type="ECO:0000313" key="2">
    <source>
        <dbReference type="EMBL" id="ABG52634.1"/>
    </source>
</evidence>
<dbReference type="EMBL" id="CP000393">
    <property type="protein sequence ID" value="ABG52634.1"/>
    <property type="molecule type" value="Genomic_DNA"/>
</dbReference>
<organism evidence="2">
    <name type="scientific">Trichodesmium erythraeum (strain IMS101)</name>
    <dbReference type="NCBI Taxonomy" id="203124"/>
    <lineage>
        <taxon>Bacteria</taxon>
        <taxon>Bacillati</taxon>
        <taxon>Cyanobacteriota</taxon>
        <taxon>Cyanophyceae</taxon>
        <taxon>Oscillatoriophycideae</taxon>
        <taxon>Oscillatoriales</taxon>
        <taxon>Microcoleaceae</taxon>
        <taxon>Trichodesmium</taxon>
    </lineage>
</organism>
<feature type="compositionally biased region" description="Low complexity" evidence="1">
    <location>
        <begin position="42"/>
        <end position="60"/>
    </location>
</feature>
<protein>
    <submittedName>
        <fullName evidence="2">Uncharacterized protein</fullName>
    </submittedName>
</protein>
<gene>
    <name evidence="2" type="ordered locus">Tery_3548</name>
</gene>
<dbReference type="RefSeq" id="WP_011612975.1">
    <property type="nucleotide sequence ID" value="NC_008312.1"/>
</dbReference>
<feature type="compositionally biased region" description="Polar residues" evidence="1">
    <location>
        <begin position="101"/>
        <end position="122"/>
    </location>
</feature>
<reference evidence="2" key="1">
    <citation type="submission" date="2006-06" db="EMBL/GenBank/DDBJ databases">
        <title>Complete sequence of Trichodesmium erythraeum IMS101.</title>
        <authorList>
            <consortium name="US DOE Joint Genome Institute"/>
            <person name="Copeland A."/>
            <person name="Lucas S."/>
            <person name="Lapidus A."/>
            <person name="Barry K."/>
            <person name="Detter J.C."/>
            <person name="Glavina del Rio T."/>
            <person name="Hammon N."/>
            <person name="Israni S."/>
            <person name="Dalin E."/>
            <person name="Tice H."/>
            <person name="Pitluck S."/>
            <person name="Kiss H."/>
            <person name="Munk A.C."/>
            <person name="Brettin T."/>
            <person name="Bruce D."/>
            <person name="Han C."/>
            <person name="Tapia R."/>
            <person name="Gilna P."/>
            <person name="Schmutz J."/>
            <person name="Larimer F."/>
            <person name="Land M."/>
            <person name="Hauser L."/>
            <person name="Kyrpides N."/>
            <person name="Kim E."/>
            <person name="Richardson P."/>
        </authorList>
    </citation>
    <scope>NUCLEOTIDE SEQUENCE [LARGE SCALE GENOMIC DNA]</scope>
    <source>
        <strain evidence="2">IMS101</strain>
    </source>
</reference>
<name>Q10YP0_TRIEI</name>
<accession>Q10YP0</accession>
<dbReference type="KEGG" id="ter:Tery_3548"/>
<dbReference type="HOGENOM" id="CLU_1618283_0_0_3"/>
<feature type="compositionally biased region" description="Basic and acidic residues" evidence="1">
    <location>
        <begin position="90"/>
        <end position="100"/>
    </location>
</feature>
<sequence>MLAFTGGLFAGIFGIFPFSKKSEYLLEFQETKETNTPKEESTQTTVAAAPTETETPSDSSETPKEAKPEIAAATKEEKNPAAKAVTKETQAAKEAEKVELQKSTTPQVVTPETPITNGTTSQKQEEVVLFSPNLLMLQLPTKRRRPGPSMSMFLNIAKGMNLSR</sequence>
<feature type="compositionally biased region" description="Basic and acidic residues" evidence="1">
    <location>
        <begin position="61"/>
        <end position="80"/>
    </location>
</feature>
<proteinExistence type="predicted"/>